<proteinExistence type="predicted"/>
<sequence length="213" mass="24013">MFDEIAATLQELFASMQGIVRATLSLLFKPFRPHRCQVQQILHQLVSAHDSSLNIQFVWIPSHVGITANDKVDLAKDACRLPLPDGATPSLCYLLKMVQVAALHSTHHRMEAERPHSVSIQHYDHFRLSPPKYHRHGLMVQRHNIVSERLQLGYRPVWQVSEAGDIPNFSNCKLCEAPNTNSLHHYCLHCPSEGAISGGKIYSGYATTMEENV</sequence>
<dbReference type="EMBL" id="VSRR010007888">
    <property type="protein sequence ID" value="MPC47722.1"/>
    <property type="molecule type" value="Genomic_DNA"/>
</dbReference>
<dbReference type="OrthoDB" id="6379915at2759"/>
<keyword evidence="2" id="KW-1185">Reference proteome</keyword>
<dbReference type="AlphaFoldDB" id="A0A5B7FMQ5"/>
<name>A0A5B7FMQ5_PORTR</name>
<gene>
    <name evidence="1" type="ORF">E2C01_041477</name>
</gene>
<dbReference type="Proteomes" id="UP000324222">
    <property type="component" value="Unassembled WGS sequence"/>
</dbReference>
<reference evidence="1 2" key="1">
    <citation type="submission" date="2019-05" db="EMBL/GenBank/DDBJ databases">
        <title>Another draft genome of Portunus trituberculatus and its Hox gene families provides insights of decapod evolution.</title>
        <authorList>
            <person name="Jeong J.-H."/>
            <person name="Song I."/>
            <person name="Kim S."/>
            <person name="Choi T."/>
            <person name="Kim D."/>
            <person name="Ryu S."/>
            <person name="Kim W."/>
        </authorList>
    </citation>
    <scope>NUCLEOTIDE SEQUENCE [LARGE SCALE GENOMIC DNA]</scope>
    <source>
        <tissue evidence="1">Muscle</tissue>
    </source>
</reference>
<organism evidence="1 2">
    <name type="scientific">Portunus trituberculatus</name>
    <name type="common">Swimming crab</name>
    <name type="synonym">Neptunus trituberculatus</name>
    <dbReference type="NCBI Taxonomy" id="210409"/>
    <lineage>
        <taxon>Eukaryota</taxon>
        <taxon>Metazoa</taxon>
        <taxon>Ecdysozoa</taxon>
        <taxon>Arthropoda</taxon>
        <taxon>Crustacea</taxon>
        <taxon>Multicrustacea</taxon>
        <taxon>Malacostraca</taxon>
        <taxon>Eumalacostraca</taxon>
        <taxon>Eucarida</taxon>
        <taxon>Decapoda</taxon>
        <taxon>Pleocyemata</taxon>
        <taxon>Brachyura</taxon>
        <taxon>Eubrachyura</taxon>
        <taxon>Portunoidea</taxon>
        <taxon>Portunidae</taxon>
        <taxon>Portuninae</taxon>
        <taxon>Portunus</taxon>
    </lineage>
</organism>
<accession>A0A5B7FMQ5</accession>
<evidence type="ECO:0000313" key="1">
    <source>
        <dbReference type="EMBL" id="MPC47722.1"/>
    </source>
</evidence>
<evidence type="ECO:0000313" key="2">
    <source>
        <dbReference type="Proteomes" id="UP000324222"/>
    </source>
</evidence>
<protein>
    <recommendedName>
        <fullName evidence="3">RNase H type-1 domain-containing protein</fullName>
    </recommendedName>
</protein>
<comment type="caution">
    <text evidence="1">The sequence shown here is derived from an EMBL/GenBank/DDBJ whole genome shotgun (WGS) entry which is preliminary data.</text>
</comment>
<evidence type="ECO:0008006" key="3">
    <source>
        <dbReference type="Google" id="ProtNLM"/>
    </source>
</evidence>